<gene>
    <name evidence="1" type="ORF">GBK04_02415</name>
</gene>
<accession>A0A7C9FY96</accession>
<dbReference type="InterPro" id="IPR013211">
    <property type="entry name" value="LVIVD"/>
</dbReference>
<dbReference type="AlphaFoldDB" id="A0A7C9FY96"/>
<organism evidence="1 2">
    <name type="scientific">Salmonirosea aquatica</name>
    <dbReference type="NCBI Taxonomy" id="2654236"/>
    <lineage>
        <taxon>Bacteria</taxon>
        <taxon>Pseudomonadati</taxon>
        <taxon>Bacteroidota</taxon>
        <taxon>Cytophagia</taxon>
        <taxon>Cytophagales</taxon>
        <taxon>Spirosomataceae</taxon>
        <taxon>Salmonirosea</taxon>
    </lineage>
</organism>
<comment type="caution">
    <text evidence="1">The sequence shown here is derived from an EMBL/GenBank/DDBJ whole genome shotgun (WGS) entry which is preliminary data.</text>
</comment>
<dbReference type="EMBL" id="WHLY01000002">
    <property type="protein sequence ID" value="MPR32228.1"/>
    <property type="molecule type" value="Genomic_DNA"/>
</dbReference>
<name>A0A7C9FY96_9BACT</name>
<evidence type="ECO:0000313" key="2">
    <source>
        <dbReference type="Proteomes" id="UP000479293"/>
    </source>
</evidence>
<sequence>MKKNYFLLFGILAVMAGCEPVRDEVPNGPVFDNTAYRPVYATQAELTKIETQEPRPLRKPGKIYVKGDYLFVNELGEGIHVIDNSDPAKPEKIAFLSILANYDMAVKGNYLYADNGRDLVVFDISNPTAIKTVKRIGQAIPQYDFPPFQNIYFECVDSKKGFVVSWEKVSVSAPPACFR</sequence>
<reference evidence="1 2" key="1">
    <citation type="submission" date="2019-10" db="EMBL/GenBank/DDBJ databases">
        <title>Draft Genome Sequence of Cytophagaceae sp. SJW1-29.</title>
        <authorList>
            <person name="Choi A."/>
        </authorList>
    </citation>
    <scope>NUCLEOTIDE SEQUENCE [LARGE SCALE GENOMIC DNA]</scope>
    <source>
        <strain evidence="1 2">SJW1-29</strain>
    </source>
</reference>
<dbReference type="RefSeq" id="WP_152756528.1">
    <property type="nucleotide sequence ID" value="NZ_WHLY01000002.1"/>
</dbReference>
<dbReference type="Proteomes" id="UP000479293">
    <property type="component" value="Unassembled WGS sequence"/>
</dbReference>
<protein>
    <recommendedName>
        <fullName evidence="3">LVIVD repeat-containing protein</fullName>
    </recommendedName>
</protein>
<evidence type="ECO:0000313" key="1">
    <source>
        <dbReference type="EMBL" id="MPR32228.1"/>
    </source>
</evidence>
<proteinExistence type="predicted"/>
<evidence type="ECO:0008006" key="3">
    <source>
        <dbReference type="Google" id="ProtNLM"/>
    </source>
</evidence>
<keyword evidence="2" id="KW-1185">Reference proteome</keyword>
<dbReference type="Pfam" id="PF08309">
    <property type="entry name" value="LVIVD"/>
    <property type="match status" value="2"/>
</dbReference>
<dbReference type="PROSITE" id="PS51257">
    <property type="entry name" value="PROKAR_LIPOPROTEIN"/>
    <property type="match status" value="1"/>
</dbReference>